<dbReference type="CDD" id="cd02440">
    <property type="entry name" value="AdoMet_MTases"/>
    <property type="match status" value="1"/>
</dbReference>
<dbReference type="STRING" id="395493.BegalDRAFT_2270"/>
<dbReference type="EMBL" id="JH600070">
    <property type="protein sequence ID" value="EIJ43124.1"/>
    <property type="molecule type" value="Genomic_DNA"/>
</dbReference>
<gene>
    <name evidence="2" type="ORF">BegalDRAFT_2270</name>
</gene>
<dbReference type="Pfam" id="PF08484">
    <property type="entry name" value="Methyltransf_14"/>
    <property type="match status" value="1"/>
</dbReference>
<dbReference type="Pfam" id="PF13489">
    <property type="entry name" value="Methyltransf_23"/>
    <property type="match status" value="1"/>
</dbReference>
<dbReference type="eggNOG" id="COG0500">
    <property type="taxonomic scope" value="Bacteria"/>
</dbReference>
<dbReference type="Proteomes" id="UP000005744">
    <property type="component" value="Unassembled WGS sequence"/>
</dbReference>
<dbReference type="HOGENOM" id="CLU_050039_1_0_6"/>
<dbReference type="SUPFAM" id="SSF53335">
    <property type="entry name" value="S-adenosyl-L-methionine-dependent methyltransferases"/>
    <property type="match status" value="1"/>
</dbReference>
<keyword evidence="2" id="KW-0489">Methyltransferase</keyword>
<feature type="domain" description="C-methyltransferase" evidence="1">
    <location>
        <begin position="275"/>
        <end position="383"/>
    </location>
</feature>
<dbReference type="InterPro" id="IPR013691">
    <property type="entry name" value="MeTrfase_14"/>
</dbReference>
<keyword evidence="3" id="KW-1185">Reference proteome</keyword>
<name>I3CHN1_9GAMM</name>
<evidence type="ECO:0000313" key="3">
    <source>
        <dbReference type="Proteomes" id="UP000005744"/>
    </source>
</evidence>
<dbReference type="GO" id="GO:0032259">
    <property type="term" value="P:methylation"/>
    <property type="evidence" value="ECO:0007669"/>
    <property type="project" value="UniProtKB-KW"/>
</dbReference>
<dbReference type="RefSeq" id="WP_002690055.1">
    <property type="nucleotide sequence ID" value="NZ_JH600070.1"/>
</dbReference>
<evidence type="ECO:0000259" key="1">
    <source>
        <dbReference type="Pfam" id="PF08484"/>
    </source>
</evidence>
<accession>I3CHN1</accession>
<dbReference type="AlphaFoldDB" id="I3CHN1"/>
<organism evidence="2 3">
    <name type="scientific">Beggiatoa alba B18LD</name>
    <dbReference type="NCBI Taxonomy" id="395493"/>
    <lineage>
        <taxon>Bacteria</taxon>
        <taxon>Pseudomonadati</taxon>
        <taxon>Pseudomonadota</taxon>
        <taxon>Gammaproteobacteria</taxon>
        <taxon>Thiotrichales</taxon>
        <taxon>Thiotrichaceae</taxon>
        <taxon>Beggiatoa</taxon>
    </lineage>
</organism>
<protein>
    <submittedName>
        <fullName evidence="2">C-methyltransferase</fullName>
    </submittedName>
</protein>
<dbReference type="Gene3D" id="3.40.50.150">
    <property type="entry name" value="Vaccinia Virus protein VP39"/>
    <property type="match status" value="1"/>
</dbReference>
<dbReference type="PANTHER" id="PTHR43861">
    <property type="entry name" value="TRANS-ACONITATE 2-METHYLTRANSFERASE-RELATED"/>
    <property type="match status" value="1"/>
</dbReference>
<dbReference type="PANTHER" id="PTHR43861:SF6">
    <property type="entry name" value="METHYLTRANSFERASE TYPE 11"/>
    <property type="match status" value="1"/>
</dbReference>
<dbReference type="GO" id="GO:0008168">
    <property type="term" value="F:methyltransferase activity"/>
    <property type="evidence" value="ECO:0007669"/>
    <property type="project" value="UniProtKB-KW"/>
</dbReference>
<dbReference type="InterPro" id="IPR029063">
    <property type="entry name" value="SAM-dependent_MTases_sf"/>
</dbReference>
<reference evidence="2 3" key="1">
    <citation type="submission" date="2011-11" db="EMBL/GenBank/DDBJ databases">
        <title>Improved High-Quality Draft sequence of Beggiatoa alba B18lD.</title>
        <authorList>
            <consortium name="US DOE Joint Genome Institute"/>
            <person name="Lucas S."/>
            <person name="Han J."/>
            <person name="Lapidus A."/>
            <person name="Cheng J.-F."/>
            <person name="Goodwin L."/>
            <person name="Pitluck S."/>
            <person name="Peters L."/>
            <person name="Mikhailova N."/>
            <person name="Held B."/>
            <person name="Detter J.C."/>
            <person name="Han C."/>
            <person name="Tapia R."/>
            <person name="Land M."/>
            <person name="Hauser L."/>
            <person name="Kyrpides N."/>
            <person name="Ivanova N."/>
            <person name="Pagani I."/>
            <person name="Samuel K."/>
            <person name="Teske A."/>
            <person name="Mueller J."/>
            <person name="Woyke T."/>
        </authorList>
    </citation>
    <scope>NUCLEOTIDE SEQUENCE [LARGE SCALE GENOMIC DNA]</scope>
    <source>
        <strain evidence="2 3">B18LD</strain>
    </source>
</reference>
<proteinExistence type="predicted"/>
<keyword evidence="2" id="KW-0808">Transferase</keyword>
<dbReference type="OrthoDB" id="9792690at2"/>
<evidence type="ECO:0000313" key="2">
    <source>
        <dbReference type="EMBL" id="EIJ43124.1"/>
    </source>
</evidence>
<sequence length="398" mass="46154">MTRELCPICNSSNVLPTIHRDALVTMQNYVYHHANEAQDAKIGEFLLTICSQCGFAYNSCFDKKLMQYDENYNNSVPSRVFESYYQEIASFLYEEFPIKNGTVIDIGCGKGHFLRTLCAKYPDITGIGIDPSYERTVKDIDGEQKCYFIDDIFKADYVKQKPNLVICRHVIEHIYHPVVFLKQIHLALNKFQNIPVFIEVPDLKWILDNNAFWDFCYEHCNYFTADSLSHTLERAGFSVEKTYSAFNNQYLWLKSTTKSMPLTTYKGWKDTTDIIEHLKSYIEREKELIDKVRSTLLSIKEKQTIVIWGMSTKGVVFSNLLDPTNCLIDYCVDINTSKQYCFVPHTAHKIYPPEVLQSNSQNSFVIIVMNPNYLDEIKTKCRELSLDANFLDANMTQL</sequence>
<dbReference type="Gene3D" id="3.40.50.720">
    <property type="entry name" value="NAD(P)-binding Rossmann-like Domain"/>
    <property type="match status" value="1"/>
</dbReference>